<evidence type="ECO:0000313" key="2">
    <source>
        <dbReference type="EMBL" id="TXY93343.1"/>
    </source>
</evidence>
<evidence type="ECO:0000256" key="1">
    <source>
        <dbReference type="SAM" id="Phobius"/>
    </source>
</evidence>
<dbReference type="AlphaFoldDB" id="A0A8B5ZN86"/>
<protein>
    <submittedName>
        <fullName evidence="2">Uncharacterized protein</fullName>
    </submittedName>
</protein>
<evidence type="ECO:0000313" key="3">
    <source>
        <dbReference type="Proteomes" id="UP000323583"/>
    </source>
</evidence>
<organism evidence="2 3">
    <name type="scientific">Vibrio cholerae</name>
    <dbReference type="NCBI Taxonomy" id="666"/>
    <lineage>
        <taxon>Bacteria</taxon>
        <taxon>Pseudomonadati</taxon>
        <taxon>Pseudomonadota</taxon>
        <taxon>Gammaproteobacteria</taxon>
        <taxon>Vibrionales</taxon>
        <taxon>Vibrionaceae</taxon>
        <taxon>Vibrio</taxon>
    </lineage>
</organism>
<dbReference type="Pfam" id="PF24838">
    <property type="entry name" value="8xMP"/>
    <property type="match status" value="1"/>
</dbReference>
<gene>
    <name evidence="2" type="ORF">FXE67_05425</name>
</gene>
<feature type="transmembrane region" description="Helical" evidence="1">
    <location>
        <begin position="195"/>
        <end position="212"/>
    </location>
</feature>
<feature type="transmembrane region" description="Helical" evidence="1">
    <location>
        <begin position="79"/>
        <end position="98"/>
    </location>
</feature>
<dbReference type="EMBL" id="VSGZ01000028">
    <property type="protein sequence ID" value="TXY93343.1"/>
    <property type="molecule type" value="Genomic_DNA"/>
</dbReference>
<sequence length="232" mass="26879">MSYVGWRSMDQKQYDKTFDVGNPDSRKLQAAFAQVCDIRKFEIELYWKRAAYFWALIVVAFAGYFSILSSEITKVESKYFLSLVVASIGFVFTFAWFLSCRGSKYWQENWENHMDLLENSITGPLYKTLLERPKPMPFFDKWVTGPASISVSKVNQWVAVFVLFCWVSLVGFSLYKSILSKYFLISGDIIEYAHYVVITFAAICCLLMVGFGRTHKRAQNPIVIGRYVKIKE</sequence>
<name>A0A8B5ZN86_VIBCL</name>
<feature type="transmembrane region" description="Helical" evidence="1">
    <location>
        <begin position="50"/>
        <end position="67"/>
    </location>
</feature>
<dbReference type="Proteomes" id="UP000323583">
    <property type="component" value="Unassembled WGS sequence"/>
</dbReference>
<dbReference type="InterPro" id="IPR056918">
    <property type="entry name" value="8xMP"/>
</dbReference>
<keyword evidence="1" id="KW-0812">Transmembrane</keyword>
<reference evidence="2 3" key="1">
    <citation type="submission" date="2019-06" db="EMBL/GenBank/DDBJ databases">
        <title>Vibrio cholerae phylogeny based on whole-genome sequencing reveals genetic diversity and population strucutre.</title>
        <authorList>
            <person name="Zhiqiu Y."/>
            <person name="Bin L."/>
            <person name="Lingyan J."/>
        </authorList>
    </citation>
    <scope>NUCLEOTIDE SEQUENCE [LARGE SCALE GENOMIC DNA]</scope>
    <source>
        <strain evidence="2 3">N2768</strain>
    </source>
</reference>
<proteinExistence type="predicted"/>
<keyword evidence="1" id="KW-0472">Membrane</keyword>
<keyword evidence="1" id="KW-1133">Transmembrane helix</keyword>
<comment type="caution">
    <text evidence="2">The sequence shown here is derived from an EMBL/GenBank/DDBJ whole genome shotgun (WGS) entry which is preliminary data.</text>
</comment>
<feature type="transmembrane region" description="Helical" evidence="1">
    <location>
        <begin position="157"/>
        <end position="175"/>
    </location>
</feature>
<accession>A0A8B5ZN86</accession>